<protein>
    <recommendedName>
        <fullName evidence="5">Oxygen sensor histidine kinase NreB</fullName>
        <ecNumber evidence="4">2.7.13.3</ecNumber>
    </recommendedName>
    <alternativeName>
        <fullName evidence="15">Nitrogen regulation protein B</fullName>
    </alternativeName>
</protein>
<dbReference type="InterPro" id="IPR050482">
    <property type="entry name" value="Sensor_HK_TwoCompSys"/>
</dbReference>
<dbReference type="RefSeq" id="WP_329779953.1">
    <property type="nucleotide sequence ID" value="NZ_JAYJJU010000007.1"/>
</dbReference>
<evidence type="ECO:0000256" key="7">
    <source>
        <dbReference type="ARBA" id="ARBA00022490"/>
    </source>
</evidence>
<dbReference type="Proteomes" id="UP001298593">
    <property type="component" value="Unassembled WGS sequence"/>
</dbReference>
<comment type="subcellular location">
    <subcellularLocation>
        <location evidence="3">Cytoplasm</location>
    </subcellularLocation>
</comment>
<dbReference type="PANTHER" id="PTHR24421">
    <property type="entry name" value="NITRATE/NITRITE SENSOR PROTEIN NARX-RELATED"/>
    <property type="match status" value="1"/>
</dbReference>
<feature type="domain" description="Histidine kinase" evidence="16">
    <location>
        <begin position="466"/>
        <end position="662"/>
    </location>
</feature>
<evidence type="ECO:0000259" key="16">
    <source>
        <dbReference type="PROSITE" id="PS50109"/>
    </source>
</evidence>
<evidence type="ECO:0000256" key="3">
    <source>
        <dbReference type="ARBA" id="ARBA00004496"/>
    </source>
</evidence>
<evidence type="ECO:0000256" key="9">
    <source>
        <dbReference type="ARBA" id="ARBA00022723"/>
    </source>
</evidence>
<dbReference type="CDD" id="cd16917">
    <property type="entry name" value="HATPase_UhpB-NarQ-NarX-like"/>
    <property type="match status" value="1"/>
</dbReference>
<dbReference type="Pfam" id="PF13185">
    <property type="entry name" value="GAF_2"/>
    <property type="match status" value="1"/>
</dbReference>
<evidence type="ECO:0000256" key="5">
    <source>
        <dbReference type="ARBA" id="ARBA00017322"/>
    </source>
</evidence>
<dbReference type="InterPro" id="IPR011712">
    <property type="entry name" value="Sig_transdc_His_kin_sub3_dim/P"/>
</dbReference>
<dbReference type="SUPFAM" id="SSF55874">
    <property type="entry name" value="ATPase domain of HSP90 chaperone/DNA topoisomerase II/histidine kinase"/>
    <property type="match status" value="1"/>
</dbReference>
<evidence type="ECO:0000256" key="14">
    <source>
        <dbReference type="ARBA" id="ARBA00024827"/>
    </source>
</evidence>
<proteinExistence type="predicted"/>
<dbReference type="InterPro" id="IPR003594">
    <property type="entry name" value="HATPase_dom"/>
</dbReference>
<dbReference type="InterPro" id="IPR029016">
    <property type="entry name" value="GAF-like_dom_sf"/>
</dbReference>
<evidence type="ECO:0000256" key="4">
    <source>
        <dbReference type="ARBA" id="ARBA00012438"/>
    </source>
</evidence>
<evidence type="ECO:0000256" key="8">
    <source>
        <dbReference type="ARBA" id="ARBA00022679"/>
    </source>
</evidence>
<comment type="cofactor">
    <cofactor evidence="2">
        <name>[4Fe-4S] cluster</name>
        <dbReference type="ChEBI" id="CHEBI:49883"/>
    </cofactor>
</comment>
<dbReference type="PROSITE" id="PS50109">
    <property type="entry name" value="HIS_KIN"/>
    <property type="match status" value="1"/>
</dbReference>
<name>A0ABU5XXR5_9MYCO</name>
<evidence type="ECO:0000256" key="13">
    <source>
        <dbReference type="ARBA" id="ARBA00023014"/>
    </source>
</evidence>
<dbReference type="InterPro" id="IPR003018">
    <property type="entry name" value="GAF"/>
</dbReference>
<keyword evidence="7" id="KW-0963">Cytoplasm</keyword>
<dbReference type="SMART" id="SM00387">
    <property type="entry name" value="HATPase_c"/>
    <property type="match status" value="1"/>
</dbReference>
<dbReference type="Pfam" id="PF07730">
    <property type="entry name" value="HisKA_3"/>
    <property type="match status" value="1"/>
</dbReference>
<gene>
    <name evidence="17" type="ORF">KV113_09525</name>
</gene>
<evidence type="ECO:0000256" key="2">
    <source>
        <dbReference type="ARBA" id="ARBA00001966"/>
    </source>
</evidence>
<keyword evidence="12" id="KW-0902">Two-component regulatory system</keyword>
<keyword evidence="8" id="KW-0808">Transferase</keyword>
<keyword evidence="6" id="KW-0004">4Fe-4S</keyword>
<dbReference type="Pfam" id="PF02518">
    <property type="entry name" value="HATPase_c"/>
    <property type="match status" value="1"/>
</dbReference>
<dbReference type="InterPro" id="IPR004358">
    <property type="entry name" value="Sig_transdc_His_kin-like_C"/>
</dbReference>
<evidence type="ECO:0000313" key="18">
    <source>
        <dbReference type="Proteomes" id="UP001298593"/>
    </source>
</evidence>
<comment type="caution">
    <text evidence="17">The sequence shown here is derived from an EMBL/GenBank/DDBJ whole genome shotgun (WGS) entry which is preliminary data.</text>
</comment>
<reference evidence="17 18" key="1">
    <citation type="submission" date="2023-12" db="EMBL/GenBank/DDBJ databases">
        <title>Description of new species of Mycobacterium terrae complex isolated from sewage at the Sao Paulo Zoological Park Foundation in Brazil.</title>
        <authorList>
            <person name="Romagnoli C.L."/>
            <person name="Conceicao E.C."/>
            <person name="Machado E."/>
            <person name="Barreto L.B.P.F."/>
            <person name="Sharma A."/>
            <person name="Silva N.M."/>
            <person name="Marques L.E."/>
            <person name="Juliana M.A."/>
            <person name="Lourenco M.C.S."/>
            <person name="Digiampietri L.A."/>
            <person name="Suffys P.N."/>
            <person name="Viana-Niero C."/>
        </authorList>
    </citation>
    <scope>NUCLEOTIDE SEQUENCE [LARGE SCALE GENOMIC DNA]</scope>
    <source>
        <strain evidence="17 18">MYC340</strain>
    </source>
</reference>
<keyword evidence="9" id="KW-0479">Metal-binding</keyword>
<keyword evidence="11" id="KW-0408">Iron</keyword>
<evidence type="ECO:0000313" key="17">
    <source>
        <dbReference type="EMBL" id="MEB3031796.1"/>
    </source>
</evidence>
<dbReference type="EC" id="2.7.13.3" evidence="4"/>
<keyword evidence="10" id="KW-0418">Kinase</keyword>
<evidence type="ECO:0000256" key="12">
    <source>
        <dbReference type="ARBA" id="ARBA00023012"/>
    </source>
</evidence>
<dbReference type="SUPFAM" id="SSF55781">
    <property type="entry name" value="GAF domain-like"/>
    <property type="match status" value="2"/>
</dbReference>
<evidence type="ECO:0000256" key="10">
    <source>
        <dbReference type="ARBA" id="ARBA00022777"/>
    </source>
</evidence>
<evidence type="ECO:0000256" key="1">
    <source>
        <dbReference type="ARBA" id="ARBA00000085"/>
    </source>
</evidence>
<sequence>MTTTLASRRAPGGVDRLDRLAASAARDLGAHGVVVTEWPACQAPRIVAVTGVTRRRADQIVPALSACEPLLEESPLVTAAAMSSDLGRVTTVPAIADQIRVGAVHVISSQRSDPACAPLLRAYAAHLAVGIAASSRTGTHINASPRLVNALGDLALEARSWAEFIQALAAALTDEFGAGMIGLMLWQGESDTLQMMPGSFGADRGTAAAYRVTVSNSQSNAARVMATGYPYMSNNARGDAGILQEYVHAFGIERLMSVPIVHADRSVGVMHLANKSTHYTLDDLWRLQALTPYLARAILTSDHLFALRRREQVQTVLSELAVAIARGKSMQEFFPPALAQFTLATDADLVALVVADAAPIVWRAASITDSMEESLLAVAGRHPDFVSSTSGPHSAGDPGSSALHIPVHLGTLRVGTLSAMRCRAEPFTRDERDAFKRLAKHTALAWATERYQQQRAAAARIEERSRIADDLHDDVAQLLFAAQLSLDAALETPNLAQDLAENVEQGRSRIAMAEEALRIAIHQLSRPDEQDLRSELLSVANAVERDFGIVIHLEIADEVAHLGSTLERPIRDALLRVEREALVNAAKHAGLCRVGATVGVDRRGRLTMQVSDDGIGMSPGRAADGHGIASMRRLIRRHGGALRLQPGPTGGTTVKVTVPVRACRRATVVDDCR</sequence>
<evidence type="ECO:0000256" key="11">
    <source>
        <dbReference type="ARBA" id="ARBA00023004"/>
    </source>
</evidence>
<dbReference type="Gene3D" id="1.20.5.1930">
    <property type="match status" value="1"/>
</dbReference>
<accession>A0ABU5XXR5</accession>
<dbReference type="InterPro" id="IPR005467">
    <property type="entry name" value="His_kinase_dom"/>
</dbReference>
<dbReference type="Gene3D" id="3.30.565.10">
    <property type="entry name" value="Histidine kinase-like ATPase, C-terminal domain"/>
    <property type="match status" value="1"/>
</dbReference>
<keyword evidence="18" id="KW-1185">Reference proteome</keyword>
<organism evidence="17 18">
    <name type="scientific">[Mycobacterium] nativiensis</name>
    <dbReference type="NCBI Taxonomy" id="2855503"/>
    <lineage>
        <taxon>Bacteria</taxon>
        <taxon>Bacillati</taxon>
        <taxon>Actinomycetota</taxon>
        <taxon>Actinomycetes</taxon>
        <taxon>Mycobacteriales</taxon>
        <taxon>Mycobacteriaceae</taxon>
        <taxon>Mycolicibacter</taxon>
    </lineage>
</organism>
<dbReference type="PRINTS" id="PR00344">
    <property type="entry name" value="BCTRLSENSOR"/>
</dbReference>
<comment type="function">
    <text evidence="14">Member of the two-component regulatory system NreB/NreC involved in the control of dissimilatory nitrate/nitrite reduction in response to oxygen. NreB functions as a direct oxygen sensor histidine kinase which is autophosphorylated, in the absence of oxygen, probably at the conserved histidine residue, and transfers its phosphate group probably to a conserved aspartate residue of NreC. NreB/NreC activates the expression of the nitrate (narGHJI) and nitrite (nir) reductase operons, as well as the putative nitrate transporter gene narT.</text>
</comment>
<keyword evidence="13" id="KW-0411">Iron-sulfur</keyword>
<evidence type="ECO:0000256" key="15">
    <source>
        <dbReference type="ARBA" id="ARBA00030800"/>
    </source>
</evidence>
<comment type="catalytic activity">
    <reaction evidence="1">
        <text>ATP + protein L-histidine = ADP + protein N-phospho-L-histidine.</text>
        <dbReference type="EC" id="2.7.13.3"/>
    </reaction>
</comment>
<evidence type="ECO:0000256" key="6">
    <source>
        <dbReference type="ARBA" id="ARBA00022485"/>
    </source>
</evidence>
<dbReference type="Gene3D" id="3.30.450.40">
    <property type="match status" value="2"/>
</dbReference>
<dbReference type="InterPro" id="IPR036890">
    <property type="entry name" value="HATPase_C_sf"/>
</dbReference>
<dbReference type="EMBL" id="JAYJJU010000007">
    <property type="protein sequence ID" value="MEB3031796.1"/>
    <property type="molecule type" value="Genomic_DNA"/>
</dbReference>